<evidence type="ECO:0000313" key="1">
    <source>
        <dbReference type="EMBL" id="MTD99859.1"/>
    </source>
</evidence>
<protein>
    <submittedName>
        <fullName evidence="1">Uncharacterized protein</fullName>
    </submittedName>
</protein>
<dbReference type="Proteomes" id="UP000481417">
    <property type="component" value="Unassembled WGS sequence"/>
</dbReference>
<keyword evidence="2" id="KW-1185">Reference proteome</keyword>
<organism evidence="1 2">
    <name type="scientific">Paracoccus lichenicola</name>
    <dbReference type="NCBI Taxonomy" id="2665644"/>
    <lineage>
        <taxon>Bacteria</taxon>
        <taxon>Pseudomonadati</taxon>
        <taxon>Pseudomonadota</taxon>
        <taxon>Alphaproteobacteria</taxon>
        <taxon>Rhodobacterales</taxon>
        <taxon>Paracoccaceae</taxon>
        <taxon>Paracoccus</taxon>
    </lineage>
</organism>
<accession>A0A6L6HNK2</accession>
<comment type="caution">
    <text evidence="1">The sequence shown here is derived from an EMBL/GenBank/DDBJ whole genome shotgun (WGS) entry which is preliminary data.</text>
</comment>
<proteinExistence type="predicted"/>
<dbReference type="EMBL" id="WMBT01000003">
    <property type="protein sequence ID" value="MTD99859.1"/>
    <property type="molecule type" value="Genomic_DNA"/>
</dbReference>
<dbReference type="RefSeq" id="WP_154763951.1">
    <property type="nucleotide sequence ID" value="NZ_WMBT01000003.1"/>
</dbReference>
<sequence>MFITLNRNAGRTTFPITIAINHIVAFEPYLTGEKTTVHLAGLKGTEGHQFIVDETVDAIQRMITKAQLP</sequence>
<dbReference type="AlphaFoldDB" id="A0A6L6HNK2"/>
<gene>
    <name evidence="1" type="ORF">GIY56_06140</name>
</gene>
<evidence type="ECO:0000313" key="2">
    <source>
        <dbReference type="Proteomes" id="UP000481417"/>
    </source>
</evidence>
<name>A0A6L6HNK2_9RHOB</name>
<reference evidence="1 2" key="1">
    <citation type="submission" date="2019-11" db="EMBL/GenBank/DDBJ databases">
        <authorList>
            <person name="Lang L."/>
        </authorList>
    </citation>
    <scope>NUCLEOTIDE SEQUENCE [LARGE SCALE GENOMIC DNA]</scope>
    <source>
        <strain evidence="1 2">YIM 132242</strain>
    </source>
</reference>